<sequence length="1003" mass="104659">MYRPEEIQAAVEKLVRPSIRRPVDALGARRTDVSFDDLQEAAAGVFLLHPNAPYRVIFLGAQRLREALAAEVTLLQQVLDAIEAAGRHTTPITDLSSLSNATAALNEIEAVSANRAGASRNIARTAAYQRFDANVAAFLAGPAANIRAGGAIVQTPEQARRALPGLVADLRERHVAIVRAATYLAGAIDDYASVNLPSLVARGTLGRSRSVLTAHTKSMATVSSDARLEKLRAVTLDVLATRAVLKAFGSFSGPSEFLPLSGVGRPYSDATHLATPAALTSEKFNAYAIMAGENVLEIALDEGNPPIALILPPSTMASLDGGTPESEGSPGGFLIGDGTNPIPPGGGTAPKNNKFVLDVSAGRVSTTYTANLTVSASLTALTPVEQIAQDLNAALPPGVRARAVFVPRRYAGTVDVAASSGPETSATASPATDFGAIGVLAGDLLSVSAGPNEGLFRVQGIASPRELRIARDTGVFLAQAAAPCEIGPRGRRLRIACVDPKSQLPAATTLTVRAPDDVARAGEATLGFVPGLASECSPSTPGDVTDRIREQTAALAVNVQYLPLVEGTTGRASRTNPFQVAFFTYTGSASAVFQGSVLTLVSPVLTPDVVAVGQRIVLRAGANPGLSGTITTVAQGTLTATMVAPGASSPKVLFDVGPDLAPQAHQTVRVTGGPNQGDYPVRGPGDTPLDIALRRSLLVVGQGAESLTFSASLGNTAIVFAATSRTTASRVEVRGAAASLFFVAPATANYGTTAYVRVPQPLRGVSVGDLLEVYADDYQSPSQLFRIEDAESQAPILRISPEIRSNTTLRFGEEPPPFARVRFARGAAFATLERRLRTWLALPSSNPSFFTDLHRYINPLTASANPTATQVGAARDRLAALLADLTLVGATTRGAAPTATLEFSLTSYAVEPVAALDTLLRSYKEKGADRASDLLLQGQFSAFFGLSVDDASYAGAMQARMREVVQQDVSLRKTDRADVVQGRSIVTAASPDYEQDVSDSAGQ</sequence>
<keyword evidence="3" id="KW-1185">Reference proteome</keyword>
<proteinExistence type="predicted"/>
<evidence type="ECO:0000313" key="3">
    <source>
        <dbReference type="Proteomes" id="UP001374803"/>
    </source>
</evidence>
<dbReference type="EMBL" id="CP089983">
    <property type="protein sequence ID" value="WXB02200.1"/>
    <property type="molecule type" value="Genomic_DNA"/>
</dbReference>
<gene>
    <name evidence="2" type="ORF">LVJ94_35450</name>
</gene>
<reference evidence="2" key="1">
    <citation type="submission" date="2021-12" db="EMBL/GenBank/DDBJ databases">
        <title>Discovery of the Pendulisporaceae a myxobacterial family with distinct sporulation behavior and unique specialized metabolism.</title>
        <authorList>
            <person name="Garcia R."/>
            <person name="Popoff A."/>
            <person name="Bader C.D."/>
            <person name="Loehr J."/>
            <person name="Walesch S."/>
            <person name="Walt C."/>
            <person name="Boldt J."/>
            <person name="Bunk B."/>
            <person name="Haeckl F.J.F.P.J."/>
            <person name="Gunesch A.P."/>
            <person name="Birkelbach J."/>
            <person name="Nuebel U."/>
            <person name="Pietschmann T."/>
            <person name="Bach T."/>
            <person name="Mueller R."/>
        </authorList>
    </citation>
    <scope>NUCLEOTIDE SEQUENCE</scope>
    <source>
        <strain evidence="2">MSr11367</strain>
    </source>
</reference>
<feature type="region of interest" description="Disordered" evidence="1">
    <location>
        <begin position="318"/>
        <end position="348"/>
    </location>
</feature>
<evidence type="ECO:0000256" key="1">
    <source>
        <dbReference type="SAM" id="MobiDB-lite"/>
    </source>
</evidence>
<accession>A0ABZ2KVW1</accession>
<protein>
    <submittedName>
        <fullName evidence="2">Uncharacterized protein</fullName>
    </submittedName>
</protein>
<dbReference type="RefSeq" id="WP_394831826.1">
    <property type="nucleotide sequence ID" value="NZ_CP089929.1"/>
</dbReference>
<name>A0ABZ2KVW1_9BACT</name>
<organism evidence="2 3">
    <name type="scientific">Pendulispora rubella</name>
    <dbReference type="NCBI Taxonomy" id="2741070"/>
    <lineage>
        <taxon>Bacteria</taxon>
        <taxon>Pseudomonadati</taxon>
        <taxon>Myxococcota</taxon>
        <taxon>Myxococcia</taxon>
        <taxon>Myxococcales</taxon>
        <taxon>Sorangiineae</taxon>
        <taxon>Pendulisporaceae</taxon>
        <taxon>Pendulispora</taxon>
    </lineage>
</organism>
<dbReference type="Proteomes" id="UP001374803">
    <property type="component" value="Chromosome"/>
</dbReference>
<evidence type="ECO:0000313" key="2">
    <source>
        <dbReference type="EMBL" id="WXB02200.1"/>
    </source>
</evidence>